<dbReference type="Gene3D" id="3.20.20.80">
    <property type="entry name" value="Glycosidases"/>
    <property type="match status" value="1"/>
</dbReference>
<keyword evidence="4" id="KW-1185">Reference proteome</keyword>
<dbReference type="InterPro" id="IPR054470">
    <property type="entry name" value="FIMAH_dom"/>
</dbReference>
<dbReference type="InterPro" id="IPR058094">
    <property type="entry name" value="Ig-like_OmpL47-like"/>
</dbReference>
<dbReference type="GO" id="GO:0016052">
    <property type="term" value="P:carbohydrate catabolic process"/>
    <property type="evidence" value="ECO:0007669"/>
    <property type="project" value="InterPro"/>
</dbReference>
<dbReference type="InterPro" id="IPR051923">
    <property type="entry name" value="Glycosyl_Hydrolase_39"/>
</dbReference>
<reference evidence="4" key="1">
    <citation type="submission" date="2010-11" db="EMBL/GenBank/DDBJ databases">
        <title>The complete genome of Mahella australiensis DSM 15567.</title>
        <authorList>
            <consortium name="US DOE Joint Genome Institute (JGI-PGF)"/>
            <person name="Lucas S."/>
            <person name="Copeland A."/>
            <person name="Lapidus A."/>
            <person name="Bruce D."/>
            <person name="Goodwin L."/>
            <person name="Pitluck S."/>
            <person name="Kyrpides N."/>
            <person name="Mavromatis K."/>
            <person name="Pagani I."/>
            <person name="Ivanova N."/>
            <person name="Teshima H."/>
            <person name="Brettin T."/>
            <person name="Detter J.C."/>
            <person name="Han C."/>
            <person name="Tapia R."/>
            <person name="Land M."/>
            <person name="Hauser L."/>
            <person name="Markowitz V."/>
            <person name="Cheng J.-F."/>
            <person name="Hugenholtz P."/>
            <person name="Woyke T."/>
            <person name="Wu D."/>
            <person name="Spring S."/>
            <person name="Pukall R."/>
            <person name="Steenblock K."/>
            <person name="Schneider S."/>
            <person name="Klenk H.-P."/>
            <person name="Eisen J.A."/>
        </authorList>
    </citation>
    <scope>NUCLEOTIDE SEQUENCE [LARGE SCALE GENOMIC DNA]</scope>
    <source>
        <strain evidence="4">DSM 15567 / CIP 107919 / 50-1 BON</strain>
    </source>
</reference>
<dbReference type="eggNOG" id="COG5492">
    <property type="taxonomic scope" value="Bacteria"/>
</dbReference>
<dbReference type="Proteomes" id="UP000008457">
    <property type="component" value="Chromosome"/>
</dbReference>
<dbReference type="PANTHER" id="PTHR12631">
    <property type="entry name" value="ALPHA-L-IDURONIDASE"/>
    <property type="match status" value="1"/>
</dbReference>
<dbReference type="Gene3D" id="2.60.40.1190">
    <property type="match status" value="1"/>
</dbReference>
<evidence type="ECO:0000313" key="4">
    <source>
        <dbReference type="Proteomes" id="UP000008457"/>
    </source>
</evidence>
<dbReference type="RefSeq" id="WP_013781688.1">
    <property type="nucleotide sequence ID" value="NC_015520.1"/>
</dbReference>
<dbReference type="SUPFAM" id="SSF49344">
    <property type="entry name" value="CBD9-like"/>
    <property type="match status" value="1"/>
</dbReference>
<dbReference type="PANTHER" id="PTHR12631:SF10">
    <property type="entry name" value="BETA-XYLOSIDASE-LIKE PROTEIN-RELATED"/>
    <property type="match status" value="1"/>
</dbReference>
<dbReference type="KEGG" id="mas:Mahau_2088"/>
<protein>
    <submittedName>
        <fullName evidence="3">Uncharacterized protein</fullName>
    </submittedName>
</protein>
<dbReference type="eggNOG" id="COG5434">
    <property type="taxonomic scope" value="Bacteria"/>
</dbReference>
<dbReference type="InterPro" id="IPR017853">
    <property type="entry name" value="GH"/>
</dbReference>
<dbReference type="Pfam" id="PF06452">
    <property type="entry name" value="CBM9_1"/>
    <property type="match status" value="1"/>
</dbReference>
<accession>F4A2J4</accession>
<dbReference type="Gene3D" id="3.30.1920.20">
    <property type="match status" value="1"/>
</dbReference>
<feature type="domain" description="FIMAH" evidence="2">
    <location>
        <begin position="1494"/>
        <end position="1574"/>
    </location>
</feature>
<sequence>MLKTKRVAKWIVGLLVFVLLSTAMVPGMAMNTHAESKFVRIDATTAPYGGQGSWSQNTQYSFFMFNGGGWWSDSWAWMYNGCGNLNQYVDFKFVGTSVVLYMRKMDIGGIAKIYIDGNLGASVDTYSTEFIQSAKVFEKDNLVAGEHTLRVEVAGQSIDGNAYIVIEAFEYMSCDYLFEPENSNIEIEAGEDVTIRILRSIEGQNLSGTYDLVMPEGWMIVSGEDFVAGSTIDNIVIRVPNNYRERYGEIKVTPKALTGEPYASAMTIKFVNVSASVSVIFGTTPVDNGIVVWTGDGSGYTIETYDGKSGWQTKPGYGVIYGNVDDGYIYDGKHKVIITIEYYDAKVDGKQNFGLTYDGVSYPWSGGPTTTTYLTGTNTWKTVTYTIDDVKFANRENGGDFRIHTSVPICFHSITVERIPIVTIEGASSKSGNIFFENEAPSINLFFGNQFASTVELTVNYYVLDCMNSPVDDGTFDIILMPKESKLTKALTFSIMPKGTYTLVINARNSDSSINISEKYNFSVITNLDGKDIATFLGMNTHYCVSWPDVDKGLPLIKQTGAINIRDGREGATAIVDKIISAGYRLLTGVYLGQPDSDGSYNEWAEQVVKPYAEEVKGKAEYFEIGNEPNGSTSPEEYVKMLEAAYPVIKNIDQNIKVVCGVAFGYDAPWLKKIIDLGALDYSDAMSFHIYSNQNPENEGLVNSFQDLNNYIKGKGIIKDVDLLLTETGYATQDPGWGGLSEIMSASYAAQLYVTGFVNNELIDRIYWYDFMNDGTDPTFYETNGGVVRADLTAKPSYVAFNAVSDILAGTTYVKSYNTIDNNIRMYKFHRDSEDKNVIVLWANNSDQYINLNLGSDDLRIADIFGNFKNYDTINGAVTLMASAQPIYIEGNFVQDPIIETTPSFATDTSSVTVAPGNDVTIKINRSAGAVNLSGMYAVDLPVGWQLKSGEQFSAGSSTDTLVFSAPDSSDIKTGEIRIYPTSSAGNIFGVLKVQINIIDPSVLEVFPQLNDSGNGYDIVVKITNRSDKILLPGGKVTVLQPADMAGNATFDSVAPNSAAIVKFPISSIDEYTPTYVKIQIDRDDGYTQIIERNVTSLTAIKADKPIDIEGVLNADEWNDAMSFTLDKAWQVKGMSDWGGPNDLSAKGYIKWDTDYLYIGVSVIDNIHYNIYPPSQNWAGDSIQFSIDPGRAQGPGILPHTENNIALRSDTGTVTITGGFGAAGLTNSIIKVMRNDSSKVTSYEMAISWSDILPTGMTPKSGTDLGFSLLVNDNDETGRRGWIEYMSGIGASKDPTLYGDLILTDLTSLELDDETPPVSEIQIEGEENNGWYKSDVTVILMAEDDISGVNKTQYSLDNGETWSDYSGPVVLRADGQYDIMYHSIDNAGNIEEAKTITVRVDKTAPTFSLTINDTSFGNGSVFEDYQLLSFVVAVEDNLSGIKSSIIAIDDKPYQAGKELSFAGKLGEHNISIVIEDKAGNKVEADYMFKVTTSIASMQKLLYGYEVSRDIKTPLLEQLKNNLNQVGHQLDIGYTDQAIKHMEDFTKHLNSKAMKKFITDEARAVLNTDADALIEIWSK</sequence>
<name>F4A2J4_MAHA5</name>
<proteinExistence type="predicted"/>
<dbReference type="GO" id="GO:0030246">
    <property type="term" value="F:carbohydrate binding"/>
    <property type="evidence" value="ECO:0007669"/>
    <property type="project" value="InterPro"/>
</dbReference>
<dbReference type="eggNOG" id="COG3664">
    <property type="taxonomic scope" value="Bacteria"/>
</dbReference>
<dbReference type="EMBL" id="CP002360">
    <property type="protein sequence ID" value="AEE97260.1"/>
    <property type="molecule type" value="Genomic_DNA"/>
</dbReference>
<feature type="domain" description="Carbohydrate-binding" evidence="1">
    <location>
        <begin position="1109"/>
        <end position="1305"/>
    </location>
</feature>
<dbReference type="HOGENOM" id="CLU_245204_0_0_9"/>
<dbReference type="InterPro" id="IPR010502">
    <property type="entry name" value="Carb-bd_dom_fam9"/>
</dbReference>
<evidence type="ECO:0000313" key="3">
    <source>
        <dbReference type="EMBL" id="AEE97260.1"/>
    </source>
</evidence>
<gene>
    <name evidence="3" type="ordered locus">Mahau_2088</name>
</gene>
<dbReference type="SUPFAM" id="SSF51445">
    <property type="entry name" value="(Trans)glycosidases"/>
    <property type="match status" value="1"/>
</dbReference>
<dbReference type="Pfam" id="PF22888">
    <property type="entry name" value="FIMAH"/>
    <property type="match status" value="1"/>
</dbReference>
<dbReference type="CDD" id="cd09621">
    <property type="entry name" value="CBM9_like_5"/>
    <property type="match status" value="1"/>
</dbReference>
<organism evidence="3 4">
    <name type="scientific">Mahella australiensis (strain DSM 15567 / CIP 107919 / 50-1 BON)</name>
    <dbReference type="NCBI Taxonomy" id="697281"/>
    <lineage>
        <taxon>Bacteria</taxon>
        <taxon>Bacillati</taxon>
        <taxon>Bacillota</taxon>
        <taxon>Clostridia</taxon>
        <taxon>Thermoanaerobacterales</taxon>
        <taxon>Thermoanaerobacterales Family IV. Incertae Sedis</taxon>
        <taxon>Mahella</taxon>
    </lineage>
</organism>
<dbReference type="GO" id="GO:0004553">
    <property type="term" value="F:hydrolase activity, hydrolyzing O-glycosyl compounds"/>
    <property type="evidence" value="ECO:0007669"/>
    <property type="project" value="InterPro"/>
</dbReference>
<reference evidence="3 4" key="2">
    <citation type="journal article" date="2011" name="Stand. Genomic Sci.">
        <title>Complete genome sequence of Mahella australiensis type strain (50-1 BON).</title>
        <authorList>
            <person name="Sikorski J."/>
            <person name="Teshima H."/>
            <person name="Nolan M."/>
            <person name="Lucas S."/>
            <person name="Hammon N."/>
            <person name="Deshpande S."/>
            <person name="Cheng J.F."/>
            <person name="Pitluck S."/>
            <person name="Liolios K."/>
            <person name="Pagani I."/>
            <person name="Ivanova N."/>
            <person name="Huntemann M."/>
            <person name="Mavromatis K."/>
            <person name="Ovchinikova G."/>
            <person name="Pati A."/>
            <person name="Tapia R."/>
            <person name="Han C."/>
            <person name="Goodwin L."/>
            <person name="Chen A."/>
            <person name="Palaniappan K."/>
            <person name="Land M."/>
            <person name="Hauser L."/>
            <person name="Ngatchou-Djao O.D."/>
            <person name="Rohde M."/>
            <person name="Pukall R."/>
            <person name="Spring S."/>
            <person name="Abt B."/>
            <person name="Goker M."/>
            <person name="Detter J.C."/>
            <person name="Woyke T."/>
            <person name="Bristow J."/>
            <person name="Markowitz V."/>
            <person name="Hugenholtz P."/>
            <person name="Eisen J.A."/>
            <person name="Kyrpides N.C."/>
            <person name="Klenk H.P."/>
            <person name="Lapidus A."/>
        </authorList>
    </citation>
    <scope>NUCLEOTIDE SEQUENCE [LARGE SCALE GENOMIC DNA]</scope>
    <source>
        <strain evidence="4">DSM 15567 / CIP 107919 / 50-1 BON</strain>
    </source>
</reference>
<dbReference type="Gene3D" id="2.60.120.260">
    <property type="entry name" value="Galactose-binding domain-like"/>
    <property type="match status" value="1"/>
</dbReference>
<evidence type="ECO:0000259" key="2">
    <source>
        <dbReference type="Pfam" id="PF22888"/>
    </source>
</evidence>
<evidence type="ECO:0000259" key="1">
    <source>
        <dbReference type="Pfam" id="PF06452"/>
    </source>
</evidence>
<dbReference type="NCBIfam" id="NF047446">
    <property type="entry name" value="barrel_OmpL47"/>
    <property type="match status" value="1"/>
</dbReference>
<dbReference type="OrthoDB" id="3193440at2"/>